<dbReference type="Proteomes" id="UP000647416">
    <property type="component" value="Unassembled WGS sequence"/>
</dbReference>
<dbReference type="Gene3D" id="3.40.190.10">
    <property type="entry name" value="Periplasmic binding protein-like II"/>
    <property type="match status" value="2"/>
</dbReference>
<dbReference type="SUPFAM" id="SSF53850">
    <property type="entry name" value="Periplasmic binding protein-like II"/>
    <property type="match status" value="1"/>
</dbReference>
<evidence type="ECO:0000313" key="5">
    <source>
        <dbReference type="Proteomes" id="UP000647416"/>
    </source>
</evidence>
<dbReference type="PANTHER" id="PTHR35936:SF17">
    <property type="entry name" value="ARGININE-BINDING EXTRACELLULAR PROTEIN ARTP"/>
    <property type="match status" value="1"/>
</dbReference>
<keyword evidence="1 2" id="KW-0732">Signal</keyword>
<name>A0A926ISY4_9FIRM</name>
<evidence type="ECO:0000256" key="2">
    <source>
        <dbReference type="SAM" id="SignalP"/>
    </source>
</evidence>
<feature type="domain" description="Solute-binding protein family 3/N-terminal" evidence="3">
    <location>
        <begin position="39"/>
        <end position="272"/>
    </location>
</feature>
<keyword evidence="5" id="KW-1185">Reference proteome</keyword>
<dbReference type="RefSeq" id="WP_262432240.1">
    <property type="nucleotide sequence ID" value="NZ_JACRTE010000009.1"/>
</dbReference>
<evidence type="ECO:0000259" key="3">
    <source>
        <dbReference type="SMART" id="SM00062"/>
    </source>
</evidence>
<gene>
    <name evidence="4" type="ORF">H8706_08285</name>
</gene>
<proteinExistence type="predicted"/>
<feature type="chain" id="PRO_5036773452" evidence="2">
    <location>
        <begin position="19"/>
        <end position="282"/>
    </location>
</feature>
<organism evidence="4 5">
    <name type="scientific">Qingrenia yutianensis</name>
    <dbReference type="NCBI Taxonomy" id="2763676"/>
    <lineage>
        <taxon>Bacteria</taxon>
        <taxon>Bacillati</taxon>
        <taxon>Bacillota</taxon>
        <taxon>Clostridia</taxon>
        <taxon>Eubacteriales</taxon>
        <taxon>Oscillospiraceae</taxon>
        <taxon>Qingrenia</taxon>
    </lineage>
</organism>
<reference evidence="4" key="1">
    <citation type="submission" date="2020-08" db="EMBL/GenBank/DDBJ databases">
        <title>Genome public.</title>
        <authorList>
            <person name="Liu C."/>
            <person name="Sun Q."/>
        </authorList>
    </citation>
    <scope>NUCLEOTIDE SEQUENCE</scope>
    <source>
        <strain evidence="4">NSJ-50</strain>
    </source>
</reference>
<evidence type="ECO:0000313" key="4">
    <source>
        <dbReference type="EMBL" id="MBC8596864.1"/>
    </source>
</evidence>
<comment type="caution">
    <text evidence="4">The sequence shown here is derived from an EMBL/GenBank/DDBJ whole genome shotgun (WGS) entry which is preliminary data.</text>
</comment>
<dbReference type="EMBL" id="JACRTE010000009">
    <property type="protein sequence ID" value="MBC8596864.1"/>
    <property type="molecule type" value="Genomic_DNA"/>
</dbReference>
<dbReference type="PANTHER" id="PTHR35936">
    <property type="entry name" value="MEMBRANE-BOUND LYTIC MUREIN TRANSGLYCOSYLASE F"/>
    <property type="match status" value="1"/>
</dbReference>
<accession>A0A926ISY4</accession>
<feature type="signal peptide" evidence="2">
    <location>
        <begin position="1"/>
        <end position="18"/>
    </location>
</feature>
<evidence type="ECO:0000256" key="1">
    <source>
        <dbReference type="ARBA" id="ARBA00022729"/>
    </source>
</evidence>
<sequence>MKKIIAIIMALVLTASFAACGNTAEKTEDNAGSASGSDVLKVGMECNYAPYNWSQADDSNGAVPIKNVDNMYTNGYDVQVALKIAEALGKKLEIYSYEWDSLIPGVQSGKFDMIIAGMSPTAERREKIDFSDNYFTSNLVIVKKAENLKDVKTIADLDGKKIAAQSGTFHLAALSEQTKAAANEMSDFTTMLIALKAGTIEGYVAEEPTAMAVCMDKAYDYIPFVNNGTGFKVDDDEVSIAVGVKKNNTELKDKINGVLKDFGTDAQKELMASMVAIAPVEE</sequence>
<dbReference type="SMART" id="SM00062">
    <property type="entry name" value="PBPb"/>
    <property type="match status" value="1"/>
</dbReference>
<dbReference type="InterPro" id="IPR001638">
    <property type="entry name" value="Solute-binding_3/MltF_N"/>
</dbReference>
<dbReference type="AlphaFoldDB" id="A0A926ISY4"/>
<protein>
    <submittedName>
        <fullName evidence="4">Transporter substrate-binding domain-containing protein</fullName>
    </submittedName>
</protein>
<dbReference type="PROSITE" id="PS51257">
    <property type="entry name" value="PROKAR_LIPOPROTEIN"/>
    <property type="match status" value="1"/>
</dbReference>
<dbReference type="Pfam" id="PF00497">
    <property type="entry name" value="SBP_bac_3"/>
    <property type="match status" value="1"/>
</dbReference>